<sequence>MFDPSETPRLFGLPPGIPFAQGLVQGLEERLKGKPPEAWGRVTIFVNTKRMRRALTEALLQGPPRLLPRIYLVSDLSALPQAAAIPPAIPPLRLRLKLAGVLDDLIERTPGLAPKSASLDLAETLAALFDEMQSEGVTLEDLKALTPEDHARHWQRALSIASVLEPFFGAHAEPGREARQRRCAEALINDWTTNPPQDPVLIAGSTGSRGTTRMVIEAATRLPQGAVILPGYDYHQPAHVWAKLDNALTGEDHPQFRFCTLGANLGIENMATLPRWSTATQPANDARARLISLALRPAPVTDHWITEGRAFADLPEATKSMRLLLAPSERAEALAIAAAMRAAHHNGQTATLVTPDRTLGRRVTAALERWNILPDDSVGQPLHLTAAGRFLCHLTDWVGRPLTLEGLITLTKHPLTNSTKEDRGPHLKATRELEIYLRRKGILEPTGTDIAAWADRAKPPEGWVDWLTACITALTAPAPETLSTHISNLHRLAQDWAAGPAGTDTGELWRNEAGEKARATLTALEGEAMHSTAMLAPTFRQLLKSELSAQEVMSTAIPHASIRILGTLEARVGTDDLVILGGLNEGTWPGAPAPDPWMNRQMRQEAGLLLPERRIGLAAHDFQQAAAASRVILSRALRNAEAETIPSRWLSRLTNLISGMGEAGRGRLEEMQAEGAALLNITEALEAPRPQDIHPPAPRPAPVPPLDLRPDTLSVTGVRTLIRDPYAIYASRILRLYPLPSLVPEPDARLRGIILHDVLEKGLIPGFSPETGDPEGRLLALAEQALTQLVPWPYTRLAWQARMEMLVPKILKGEAKRHAEGRIHTVEAKAEMAVTEAGFTLTGRADRIDADPTGTFTIFDYKSTIPTKDQMAMYDIQLPLQAAMLERGGFEGIAKGSVGAVGYIGLDTDAKVRNIALEGGKDGLADQTWSKFLGLLAAYKDPATGYRAFDRVAPNELRSDYAQLARFGEWDLTTPATPQKVGP</sequence>
<reference evidence="2 3" key="1">
    <citation type="journal article" date="2021" name="Arch. Microbiol.">
        <title>Harenicola maris gen. nov., sp. nov. isolated from the Sea of Japan shallow sediments.</title>
        <authorList>
            <person name="Romanenko L.A."/>
            <person name="Kurilenko V.V."/>
            <person name="Chernysheva N.Y."/>
            <person name="Tekutyeva L.A."/>
            <person name="Velansky P.V."/>
            <person name="Svetashev V.I."/>
            <person name="Isaeva M.P."/>
        </authorList>
    </citation>
    <scope>NUCLEOTIDE SEQUENCE [LARGE SCALE GENOMIC DNA]</scope>
    <source>
        <strain evidence="2 3">KMM 3653</strain>
    </source>
</reference>
<dbReference type="Gene3D" id="3.90.320.10">
    <property type="match status" value="1"/>
</dbReference>
<evidence type="ECO:0000259" key="1">
    <source>
        <dbReference type="Pfam" id="PF12705"/>
    </source>
</evidence>
<proteinExistence type="predicted"/>
<evidence type="ECO:0000313" key="2">
    <source>
        <dbReference type="EMBL" id="MBT0957713.1"/>
    </source>
</evidence>
<protein>
    <submittedName>
        <fullName evidence="2">Double-strand break repair protein AddB</fullName>
    </submittedName>
</protein>
<dbReference type="AlphaFoldDB" id="A0AAP2CPI8"/>
<dbReference type="SUPFAM" id="SSF52540">
    <property type="entry name" value="P-loop containing nucleoside triphosphate hydrolases"/>
    <property type="match status" value="1"/>
</dbReference>
<name>A0AAP2CPI8_9RHOB</name>
<gene>
    <name evidence="2" type="primary">addB</name>
    <name evidence="2" type="ORF">IV417_09955</name>
</gene>
<organism evidence="2 3">
    <name type="scientific">Harenicola maris</name>
    <dbReference type="NCBI Taxonomy" id="2841044"/>
    <lineage>
        <taxon>Bacteria</taxon>
        <taxon>Pseudomonadati</taxon>
        <taxon>Pseudomonadota</taxon>
        <taxon>Alphaproteobacteria</taxon>
        <taxon>Rhodobacterales</taxon>
        <taxon>Paracoccaceae</taxon>
        <taxon>Harenicola</taxon>
    </lineage>
</organism>
<dbReference type="InterPro" id="IPR027417">
    <property type="entry name" value="P-loop_NTPase"/>
</dbReference>
<accession>A0AAP2CPI8</accession>
<dbReference type="InterPro" id="IPR014153">
    <property type="entry name" value="Ds_break_AddB"/>
</dbReference>
<dbReference type="EMBL" id="JADQAZ010000002">
    <property type="protein sequence ID" value="MBT0957713.1"/>
    <property type="molecule type" value="Genomic_DNA"/>
</dbReference>
<feature type="domain" description="PD-(D/E)XK endonuclease-like" evidence="1">
    <location>
        <begin position="712"/>
        <end position="913"/>
    </location>
</feature>
<evidence type="ECO:0000313" key="3">
    <source>
        <dbReference type="Proteomes" id="UP001315686"/>
    </source>
</evidence>
<dbReference type="Proteomes" id="UP001315686">
    <property type="component" value="Unassembled WGS sequence"/>
</dbReference>
<dbReference type="Pfam" id="PF12705">
    <property type="entry name" value="PDDEXK_1"/>
    <property type="match status" value="1"/>
</dbReference>
<dbReference type="InterPro" id="IPR038726">
    <property type="entry name" value="PDDEXK_AddAB-type"/>
</dbReference>
<keyword evidence="3" id="KW-1185">Reference proteome</keyword>
<dbReference type="RefSeq" id="WP_327793938.1">
    <property type="nucleotide sequence ID" value="NZ_JADQAZ010000002.1"/>
</dbReference>
<dbReference type="NCBIfam" id="TIGR02786">
    <property type="entry name" value="addB_alphas"/>
    <property type="match status" value="1"/>
</dbReference>
<dbReference type="InterPro" id="IPR011604">
    <property type="entry name" value="PDDEXK-like_dom_sf"/>
</dbReference>
<comment type="caution">
    <text evidence="2">The sequence shown here is derived from an EMBL/GenBank/DDBJ whole genome shotgun (WGS) entry which is preliminary data.</text>
</comment>